<evidence type="ECO:0000256" key="2">
    <source>
        <dbReference type="ARBA" id="ARBA00022692"/>
    </source>
</evidence>
<reference evidence="6" key="1">
    <citation type="submission" date="2022-07" db="EMBL/GenBank/DDBJ databases">
        <title>Enhanced cultured diversity of the mouse gut microbiota enables custom-made synthetic communities.</title>
        <authorList>
            <person name="Afrizal A."/>
        </authorList>
    </citation>
    <scope>NUCLEOTIDE SEQUENCE</scope>
    <source>
        <strain evidence="6">DSM 29482</strain>
    </source>
</reference>
<comment type="subcellular location">
    <subcellularLocation>
        <location evidence="1">Membrane</location>
        <topology evidence="1">Multi-pass membrane protein</topology>
    </subcellularLocation>
</comment>
<gene>
    <name evidence="6" type="ORF">NSA23_07390</name>
</gene>
<feature type="transmembrane region" description="Helical" evidence="5">
    <location>
        <begin position="56"/>
        <end position="73"/>
    </location>
</feature>
<comment type="caution">
    <text evidence="6">The sequence shown here is derived from an EMBL/GenBank/DDBJ whole genome shotgun (WGS) entry which is preliminary data.</text>
</comment>
<dbReference type="InterPro" id="IPR003339">
    <property type="entry name" value="ABC/ECF_trnsptr_transmembrane"/>
</dbReference>
<sequence length="293" mass="33621">MKSFSSFHPTILFLYYLLVIFISMFTMNPVILGCSLVGSILFFSMMNSPRAILKDIIYYFLVFILIAITNPIFSHNGETVLFFLNDKPVTVEAIIYGIAIGTMLIAVIFWSKSYSQVMTSDKFVYLFGRAIPKLSLVLSMALRFIPMFKEQIKKVNQVQKTLGLYSSDSITDRVLSGIRVLNSVLTWSLENAINQADSMKSRGYGLKGRTNFSLFKFDKRDMTILIAIILISVIVVLGFAFNIFEFYYYPAISILKLSRVGILEYIFIFILMILPFIIEVKENIHWKLLRSKI</sequence>
<evidence type="ECO:0000256" key="3">
    <source>
        <dbReference type="ARBA" id="ARBA00022989"/>
    </source>
</evidence>
<dbReference type="AlphaFoldDB" id="A0A9X2MHT9"/>
<keyword evidence="7" id="KW-1185">Reference proteome</keyword>
<organism evidence="6 7">
    <name type="scientific">Anaerosalibacter massiliensis</name>
    <dbReference type="NCBI Taxonomy" id="1347392"/>
    <lineage>
        <taxon>Bacteria</taxon>
        <taxon>Bacillati</taxon>
        <taxon>Bacillota</taxon>
        <taxon>Tissierellia</taxon>
        <taxon>Tissierellales</taxon>
        <taxon>Sporanaerobacteraceae</taxon>
        <taxon>Anaerosalibacter</taxon>
    </lineage>
</organism>
<accession>A0A9X2MHT9</accession>
<keyword evidence="3 5" id="KW-1133">Transmembrane helix</keyword>
<evidence type="ECO:0000256" key="1">
    <source>
        <dbReference type="ARBA" id="ARBA00004141"/>
    </source>
</evidence>
<dbReference type="PROSITE" id="PS51257">
    <property type="entry name" value="PROKAR_LIPOPROTEIN"/>
    <property type="match status" value="1"/>
</dbReference>
<keyword evidence="2 5" id="KW-0812">Transmembrane</keyword>
<protein>
    <submittedName>
        <fullName evidence="6">Energy-coupling factor transporter transmembrane protein EcfT</fullName>
    </submittedName>
</protein>
<feature type="transmembrane region" description="Helical" evidence="5">
    <location>
        <begin position="93"/>
        <end position="111"/>
    </location>
</feature>
<evidence type="ECO:0000313" key="6">
    <source>
        <dbReference type="EMBL" id="MCR2043944.1"/>
    </source>
</evidence>
<dbReference type="Pfam" id="PF02361">
    <property type="entry name" value="CbiQ"/>
    <property type="match status" value="1"/>
</dbReference>
<dbReference type="RefSeq" id="WP_050069863.1">
    <property type="nucleotide sequence ID" value="NZ_CABKTM010000049.1"/>
</dbReference>
<feature type="transmembrane region" description="Helical" evidence="5">
    <location>
        <begin position="260"/>
        <end position="278"/>
    </location>
</feature>
<dbReference type="GO" id="GO:0005886">
    <property type="term" value="C:plasma membrane"/>
    <property type="evidence" value="ECO:0007669"/>
    <property type="project" value="UniProtKB-ARBA"/>
</dbReference>
<evidence type="ECO:0000256" key="4">
    <source>
        <dbReference type="ARBA" id="ARBA00023136"/>
    </source>
</evidence>
<name>A0A9X2MHT9_9FIRM</name>
<dbReference type="Proteomes" id="UP001142078">
    <property type="component" value="Unassembled WGS sequence"/>
</dbReference>
<dbReference type="CDD" id="cd16914">
    <property type="entry name" value="EcfT"/>
    <property type="match status" value="1"/>
</dbReference>
<feature type="transmembrane region" description="Helical" evidence="5">
    <location>
        <begin position="123"/>
        <end position="145"/>
    </location>
</feature>
<dbReference type="OrthoDB" id="2039442at2"/>
<feature type="transmembrane region" description="Helical" evidence="5">
    <location>
        <begin position="224"/>
        <end position="248"/>
    </location>
</feature>
<proteinExistence type="predicted"/>
<keyword evidence="4 5" id="KW-0472">Membrane</keyword>
<dbReference type="EMBL" id="JANJZL010000004">
    <property type="protein sequence ID" value="MCR2043944.1"/>
    <property type="molecule type" value="Genomic_DNA"/>
</dbReference>
<evidence type="ECO:0000313" key="7">
    <source>
        <dbReference type="Proteomes" id="UP001142078"/>
    </source>
</evidence>
<feature type="transmembrane region" description="Helical" evidence="5">
    <location>
        <begin position="12"/>
        <end position="44"/>
    </location>
</feature>
<evidence type="ECO:0000256" key="5">
    <source>
        <dbReference type="SAM" id="Phobius"/>
    </source>
</evidence>